<organism evidence="1 2">
    <name type="scientific">Photobacterium damselae</name>
    <dbReference type="NCBI Taxonomy" id="38293"/>
    <lineage>
        <taxon>Bacteria</taxon>
        <taxon>Pseudomonadati</taxon>
        <taxon>Pseudomonadota</taxon>
        <taxon>Gammaproteobacteria</taxon>
        <taxon>Vibrionales</taxon>
        <taxon>Vibrionaceae</taxon>
        <taxon>Photobacterium</taxon>
    </lineage>
</organism>
<accession>A0ACD3T0X2</accession>
<proteinExistence type="predicted"/>
<keyword evidence="2" id="KW-1185">Reference proteome</keyword>
<reference evidence="1" key="1">
    <citation type="submission" date="2018-03" db="EMBL/GenBank/DDBJ databases">
        <title>Genomic characterization of a polymicrobial infection associated with a disease outbreak in Pacific white shrimp (Litopenaeus vannamei).</title>
        <authorList>
            <person name="Turner J.W."/>
            <person name="Bachand P.T."/>
            <person name="Tallman J."/>
            <person name="Elledge N.C."/>
            <person name="Pinnell L.J."/>
            <person name="Laughlin R.C."/>
            <person name="Zimba P.V."/>
        </authorList>
    </citation>
    <scope>NUCLEOTIDE SEQUENCE</scope>
    <source>
        <strain evidence="1">Hep-2b-22</strain>
    </source>
</reference>
<comment type="caution">
    <text evidence="1">The sequence shown here is derived from an EMBL/GenBank/DDBJ whole genome shotgun (WGS) entry which is preliminary data.</text>
</comment>
<sequence length="276" mass="31510">MFKQEATKISANPKLKYLSEENKELSEQSITINSDVEQGTSLSATLPRLISHQYSLANDLSTSQKEGLKVAYKLQVQDIKLENFKSLNVREIKHDGSVCIKSSDRFIVKVTSNKSCNIIGINSLRTTIKDWKDKNIFLLDKFNFDLCESKVQIDNLKRALQRNAEYCKTMVNILEPDRCEFFFSQVSIISKPRDILAIMLSDIVGGNITLDMLISHPDNLLRCYLNKPKAIKGCGAEVRIQTILYHKKKANKNAFIFDIPESEITLRDIKKLGFKR</sequence>
<evidence type="ECO:0000313" key="2">
    <source>
        <dbReference type="Proteomes" id="UP000718715"/>
    </source>
</evidence>
<evidence type="ECO:0000313" key="1">
    <source>
        <dbReference type="EMBL" id="TMX74962.1"/>
    </source>
</evidence>
<dbReference type="EMBL" id="PZOJ01000090">
    <property type="protein sequence ID" value="TMX74962.1"/>
    <property type="molecule type" value="Genomic_DNA"/>
</dbReference>
<dbReference type="Proteomes" id="UP000718715">
    <property type="component" value="Unassembled WGS sequence"/>
</dbReference>
<protein>
    <submittedName>
        <fullName evidence="1">Uncharacterized protein</fullName>
    </submittedName>
</protein>
<gene>
    <name evidence="1" type="ORF">DA092_11050</name>
</gene>
<name>A0ACD3T0X2_PHODM</name>